<reference evidence="2" key="1">
    <citation type="submission" date="2021-01" db="EMBL/GenBank/DDBJ databases">
        <title>Modified the classification status of verrucomicrobia.</title>
        <authorList>
            <person name="Feng X."/>
        </authorList>
    </citation>
    <scope>NUCLEOTIDE SEQUENCE</scope>
    <source>
        <strain evidence="2">JCM 18052</strain>
    </source>
</reference>
<dbReference type="CDD" id="cd02978">
    <property type="entry name" value="KaiB_like"/>
    <property type="match status" value="1"/>
</dbReference>
<evidence type="ECO:0000259" key="1">
    <source>
        <dbReference type="SMART" id="SM01248"/>
    </source>
</evidence>
<sequence length="131" mass="14342">MTDFPPSGDSLSPSDETRLEFERLLSGAPAQDHYVLVLFVTGSTPKSAQAISVVRALCEKHLAGRYELEVVDIYQSPGRLAADQILAAPTLLKKEPFPAQRLVGNLDDSERVLIGLNLKSPAENNINWLEV</sequence>
<dbReference type="Gene3D" id="3.40.30.10">
    <property type="entry name" value="Glutaredoxin"/>
    <property type="match status" value="1"/>
</dbReference>
<feature type="domain" description="KaiB" evidence="1">
    <location>
        <begin position="37"/>
        <end position="118"/>
    </location>
</feature>
<dbReference type="InterPro" id="IPR036249">
    <property type="entry name" value="Thioredoxin-like_sf"/>
</dbReference>
<organism evidence="2 3">
    <name type="scientific">Luteolibacter yonseiensis</name>
    <dbReference type="NCBI Taxonomy" id="1144680"/>
    <lineage>
        <taxon>Bacteria</taxon>
        <taxon>Pseudomonadati</taxon>
        <taxon>Verrucomicrobiota</taxon>
        <taxon>Verrucomicrobiia</taxon>
        <taxon>Verrucomicrobiales</taxon>
        <taxon>Verrucomicrobiaceae</taxon>
        <taxon>Luteolibacter</taxon>
    </lineage>
</organism>
<dbReference type="InterPro" id="IPR039022">
    <property type="entry name" value="KaiB-like"/>
</dbReference>
<dbReference type="PANTHER" id="PTHR41709">
    <property type="entry name" value="KAIB-LIKE PROTEIN 1"/>
    <property type="match status" value="1"/>
</dbReference>
<protein>
    <submittedName>
        <fullName evidence="2">Circadian clock KaiB family protein</fullName>
    </submittedName>
</protein>
<dbReference type="RefSeq" id="WP_200352373.1">
    <property type="nucleotide sequence ID" value="NZ_BAABHZ010000001.1"/>
</dbReference>
<accession>A0A934VCX2</accession>
<dbReference type="GO" id="GO:0048511">
    <property type="term" value="P:rhythmic process"/>
    <property type="evidence" value="ECO:0007669"/>
    <property type="project" value="InterPro"/>
</dbReference>
<proteinExistence type="predicted"/>
<dbReference type="AlphaFoldDB" id="A0A934VCX2"/>
<dbReference type="EMBL" id="JAENIK010000012">
    <property type="protein sequence ID" value="MBK1817431.1"/>
    <property type="molecule type" value="Genomic_DNA"/>
</dbReference>
<evidence type="ECO:0000313" key="3">
    <source>
        <dbReference type="Proteomes" id="UP000600139"/>
    </source>
</evidence>
<gene>
    <name evidence="2" type="ORF">JIN84_17560</name>
</gene>
<dbReference type="SMART" id="SM01248">
    <property type="entry name" value="KaiB"/>
    <property type="match status" value="1"/>
</dbReference>
<dbReference type="SUPFAM" id="SSF52833">
    <property type="entry name" value="Thioredoxin-like"/>
    <property type="match status" value="1"/>
</dbReference>
<dbReference type="PANTHER" id="PTHR41709:SF2">
    <property type="entry name" value="CIRCADIAN CLOCK PROTEIN KAIB2"/>
    <property type="match status" value="1"/>
</dbReference>
<name>A0A934VCX2_9BACT</name>
<dbReference type="Pfam" id="PF07689">
    <property type="entry name" value="KaiB"/>
    <property type="match status" value="1"/>
</dbReference>
<dbReference type="InterPro" id="IPR011649">
    <property type="entry name" value="KaiB_domain"/>
</dbReference>
<comment type="caution">
    <text evidence="2">The sequence shown here is derived from an EMBL/GenBank/DDBJ whole genome shotgun (WGS) entry which is preliminary data.</text>
</comment>
<evidence type="ECO:0000313" key="2">
    <source>
        <dbReference type="EMBL" id="MBK1817431.1"/>
    </source>
</evidence>
<dbReference type="Proteomes" id="UP000600139">
    <property type="component" value="Unassembled WGS sequence"/>
</dbReference>
<keyword evidence="3" id="KW-1185">Reference proteome</keyword>